<dbReference type="PANTHER" id="PTHR42791">
    <property type="entry name" value="GNAT FAMILY ACETYLTRANSFERASE"/>
    <property type="match status" value="1"/>
</dbReference>
<evidence type="ECO:0000313" key="4">
    <source>
        <dbReference type="Proteomes" id="UP001219901"/>
    </source>
</evidence>
<dbReference type="Proteomes" id="UP001321249">
    <property type="component" value="Unassembled WGS sequence"/>
</dbReference>
<sequence length="201" mass="22441">MAESRLRAIRDGEEQALGTSISRAFFYDPLMTFIMPDASKRTKRSEWMFGALIRYVRKNGHIYTDDKQSAGSIWLPPGNTTMSQVGMMRAGLWQMPFRVGLGGFLRFNRLDGAASKAHKKAVQGDHWYLLGLGVDPDAQKSGLGTEAIEMGAAQAQAAGLPVYLETMTQSNVDYYTKRGFEVSEEVEVDDDLRFWSMVKPA</sequence>
<dbReference type="EMBL" id="WMBE01000002">
    <property type="protein sequence ID" value="MDG0866867.1"/>
    <property type="molecule type" value="Genomic_DNA"/>
</dbReference>
<dbReference type="SUPFAM" id="SSF55729">
    <property type="entry name" value="Acyl-CoA N-acyltransferases (Nat)"/>
    <property type="match status" value="1"/>
</dbReference>
<accession>A0AAJ6CSG6</accession>
<dbReference type="PROSITE" id="PS51186">
    <property type="entry name" value="GNAT"/>
    <property type="match status" value="1"/>
</dbReference>
<dbReference type="InterPro" id="IPR000182">
    <property type="entry name" value="GNAT_dom"/>
</dbReference>
<evidence type="ECO:0000259" key="1">
    <source>
        <dbReference type="PROSITE" id="PS51186"/>
    </source>
</evidence>
<name>A0AAJ6CSG6_9CHLR</name>
<evidence type="ECO:0000313" key="3">
    <source>
        <dbReference type="EMBL" id="WFG38287.1"/>
    </source>
</evidence>
<protein>
    <submittedName>
        <fullName evidence="3">GNAT family N-acetyltransferase</fullName>
    </submittedName>
</protein>
<dbReference type="GO" id="GO:0016747">
    <property type="term" value="F:acyltransferase activity, transferring groups other than amino-acyl groups"/>
    <property type="evidence" value="ECO:0007669"/>
    <property type="project" value="InterPro"/>
</dbReference>
<feature type="domain" description="N-acetyltransferase" evidence="1">
    <location>
        <begin position="103"/>
        <end position="201"/>
    </location>
</feature>
<dbReference type="EMBL" id="CP046147">
    <property type="protein sequence ID" value="WFG38287.1"/>
    <property type="molecule type" value="Genomic_DNA"/>
</dbReference>
<reference evidence="4" key="3">
    <citation type="submission" date="2023-06" db="EMBL/GenBank/DDBJ databases">
        <title>Pangenomics reveal diversification of enzyme families and niche specialization in globally abundant SAR202 bacteria.</title>
        <authorList>
            <person name="Saw J.H.W."/>
        </authorList>
    </citation>
    <scope>NUCLEOTIDE SEQUENCE [LARGE SCALE GENOMIC DNA]</scope>
    <source>
        <strain evidence="4">JH1073</strain>
    </source>
</reference>
<dbReference type="InterPro" id="IPR016181">
    <property type="entry name" value="Acyl_CoA_acyltransferase"/>
</dbReference>
<dbReference type="Pfam" id="PF00583">
    <property type="entry name" value="Acetyltransf_1"/>
    <property type="match status" value="1"/>
</dbReference>
<organism evidence="3 4">
    <name type="scientific">Candidatus Lucifugimonas marina</name>
    <dbReference type="NCBI Taxonomy" id="3038979"/>
    <lineage>
        <taxon>Bacteria</taxon>
        <taxon>Bacillati</taxon>
        <taxon>Chloroflexota</taxon>
        <taxon>Dehalococcoidia</taxon>
        <taxon>SAR202 cluster</taxon>
        <taxon>Candidatus Lucifugimonadales</taxon>
        <taxon>Candidatus Lucifugimonadaceae</taxon>
        <taxon>Candidatus Lucifugimonas</taxon>
    </lineage>
</organism>
<dbReference type="CDD" id="cd04301">
    <property type="entry name" value="NAT_SF"/>
    <property type="match status" value="1"/>
</dbReference>
<evidence type="ECO:0000313" key="2">
    <source>
        <dbReference type="EMBL" id="MDG0866867.1"/>
    </source>
</evidence>
<dbReference type="Gene3D" id="3.40.630.30">
    <property type="match status" value="1"/>
</dbReference>
<keyword evidence="4" id="KW-1185">Reference proteome</keyword>
<dbReference type="PANTHER" id="PTHR42791:SF1">
    <property type="entry name" value="N-ACETYLTRANSFERASE DOMAIN-CONTAINING PROTEIN"/>
    <property type="match status" value="1"/>
</dbReference>
<dbReference type="RefSeq" id="WP_342824669.1">
    <property type="nucleotide sequence ID" value="NZ_CP046146.1"/>
</dbReference>
<gene>
    <name evidence="2" type="ORF">GKO46_07235</name>
    <name evidence="3" type="ORF">GKO48_01240</name>
</gene>
<reference evidence="3" key="2">
    <citation type="journal article" date="2023" name="Nat. Commun.">
        <title>Cultivation of marine bacteria of the SAR202 clade.</title>
        <authorList>
            <person name="Lim Y."/>
            <person name="Seo J.H."/>
            <person name="Giovannoni S.J."/>
            <person name="Kang I."/>
            <person name="Cho J.C."/>
        </authorList>
    </citation>
    <scope>NUCLEOTIDE SEQUENCE</scope>
    <source>
        <strain evidence="3">JH1073</strain>
    </source>
</reference>
<evidence type="ECO:0000313" key="5">
    <source>
        <dbReference type="Proteomes" id="UP001321249"/>
    </source>
</evidence>
<proteinExistence type="predicted"/>
<dbReference type="InterPro" id="IPR052523">
    <property type="entry name" value="Trichothecene_AcTrans"/>
</dbReference>
<dbReference type="Proteomes" id="UP001219901">
    <property type="component" value="Chromosome"/>
</dbReference>
<dbReference type="AlphaFoldDB" id="A0AAJ6CSG6"/>
<reference evidence="4 5" key="1">
    <citation type="submission" date="2019-11" db="EMBL/GenBank/DDBJ databases">
        <authorList>
            <person name="Cho J.-C."/>
        </authorList>
    </citation>
    <scope>NUCLEOTIDE SEQUENCE [LARGE SCALE GENOMIC DNA]</scope>
    <source>
        <strain evidence="3 4">JH1073</strain>
        <strain evidence="2 5">JH702</strain>
    </source>
</reference>